<evidence type="ECO:0000313" key="2">
    <source>
        <dbReference type="Proteomes" id="UP000614047"/>
    </source>
</evidence>
<gene>
    <name evidence="1" type="ORF">IW256_003272</name>
</gene>
<proteinExistence type="predicted"/>
<dbReference type="InterPro" id="IPR012349">
    <property type="entry name" value="Split_barrel_FMN-bd"/>
</dbReference>
<name>A0A931DDN4_9ACTN</name>
<dbReference type="EMBL" id="JADOUA010000001">
    <property type="protein sequence ID" value="MBG6089159.1"/>
    <property type="molecule type" value="Genomic_DNA"/>
</dbReference>
<comment type="caution">
    <text evidence="1">The sequence shown here is derived from an EMBL/GenBank/DDBJ whole genome shotgun (WGS) entry which is preliminary data.</text>
</comment>
<dbReference type="InterPro" id="IPR024747">
    <property type="entry name" value="Pyridox_Oxase-rel"/>
</dbReference>
<dbReference type="Pfam" id="PF12900">
    <property type="entry name" value="Pyridox_ox_2"/>
    <property type="match status" value="1"/>
</dbReference>
<dbReference type="RefSeq" id="WP_197011797.1">
    <property type="nucleotide sequence ID" value="NZ_BAABES010000004.1"/>
</dbReference>
<dbReference type="SUPFAM" id="SSF50475">
    <property type="entry name" value="FMN-binding split barrel"/>
    <property type="match status" value="1"/>
</dbReference>
<evidence type="ECO:0000313" key="1">
    <source>
        <dbReference type="EMBL" id="MBG6089159.1"/>
    </source>
</evidence>
<accession>A0A931DDN4</accession>
<dbReference type="AlphaFoldDB" id="A0A931DDN4"/>
<protein>
    <submittedName>
        <fullName evidence="1">Nitroimidazol reductase NimA-like FMN-containing flavoprotein (Pyridoxamine 5'-phosphate oxidase superfamily)</fullName>
    </submittedName>
</protein>
<organism evidence="1 2">
    <name type="scientific">Actinomadura viridis</name>
    <dbReference type="NCBI Taxonomy" id="58110"/>
    <lineage>
        <taxon>Bacteria</taxon>
        <taxon>Bacillati</taxon>
        <taxon>Actinomycetota</taxon>
        <taxon>Actinomycetes</taxon>
        <taxon>Streptosporangiales</taxon>
        <taxon>Thermomonosporaceae</taxon>
        <taxon>Actinomadura</taxon>
    </lineage>
</organism>
<keyword evidence="2" id="KW-1185">Reference proteome</keyword>
<reference evidence="1" key="1">
    <citation type="submission" date="2020-11" db="EMBL/GenBank/DDBJ databases">
        <title>Sequencing the genomes of 1000 actinobacteria strains.</title>
        <authorList>
            <person name="Klenk H.-P."/>
        </authorList>
    </citation>
    <scope>NUCLEOTIDE SEQUENCE</scope>
    <source>
        <strain evidence="1">DSM 43175</strain>
    </source>
</reference>
<sequence length="150" mass="15985">MPGDPPAPPEEQEPLDQATCLSLLSSVDIGRIAWADDSGEVVVLPVNFTVDGDSVIVRTAAGAKLDAVRAGRPISFEADDVEPALRSGWSVLVTGPADVVDDTGRDGLAERLPAPWDRSPKPYLIRLHAHRITGHRLPLRAGGVTVERPD</sequence>
<dbReference type="Gene3D" id="2.30.110.10">
    <property type="entry name" value="Electron Transport, Fmn-binding Protein, Chain A"/>
    <property type="match status" value="1"/>
</dbReference>
<dbReference type="Proteomes" id="UP000614047">
    <property type="component" value="Unassembled WGS sequence"/>
</dbReference>